<comment type="caution">
    <text evidence="1">The sequence shown here is derived from an EMBL/GenBank/DDBJ whole genome shotgun (WGS) entry which is preliminary data.</text>
</comment>
<dbReference type="eggNOG" id="ENOG5031E28">
    <property type="taxonomic scope" value="Bacteria"/>
</dbReference>
<name>A0A0W0YHA0_9GAMM</name>
<sequence>MDIKQTNLALLPYEPHIIIKDITQKINVIELMSALLHQLHHALCHFENNELSRFDAQVGETLCQIRAYKIYYLAAYSSHHFLEQVGTLKIRVLDGINTLSMQAKQFQQELRLHKNERSEFIRSPMTLSVFFKELKCLIPLSDDTLFLFSSFFLCHYHVVDDNHIPMAINFNAIEKELSLSRSFAKKLGHFHQKRLSELSCDFIFNLVKELPESQELESILPLVHHKADEGRMVLPCYCVTEIIVLHMIEKNANMLFLVDVITPTKRARIPLFLRGSKKQQNFELIEHDTAHDEPCMVMYGSRKSHNTGIKNIQKQLLLIGIKEVILSNNAAHPQYSGKTLSSYRENHYATLISERTSLSVQQLAIIQKRANHLAHLKHRANILGCTSDNPALFVLQHIYCSTIKNDMQRPIRVQ</sequence>
<proteinExistence type="predicted"/>
<dbReference type="EMBL" id="LNYW01000075">
    <property type="protein sequence ID" value="KTD56226.1"/>
    <property type="molecule type" value="Genomic_DNA"/>
</dbReference>
<dbReference type="STRING" id="1122169.Lsha_2914"/>
<evidence type="ECO:0000313" key="1">
    <source>
        <dbReference type="EMBL" id="KTD56226.1"/>
    </source>
</evidence>
<dbReference type="RefSeq" id="WP_018577772.1">
    <property type="nucleotide sequence ID" value="NZ_KB892410.1"/>
</dbReference>
<keyword evidence="2" id="KW-1185">Reference proteome</keyword>
<accession>A0A0W0YHA0</accession>
<dbReference type="OrthoDB" id="5631934at2"/>
<dbReference type="Proteomes" id="UP000054600">
    <property type="component" value="Unassembled WGS sequence"/>
</dbReference>
<evidence type="ECO:0000313" key="2">
    <source>
        <dbReference type="Proteomes" id="UP000054600"/>
    </source>
</evidence>
<organism evidence="1 2">
    <name type="scientific">Legionella shakespearei DSM 23087</name>
    <dbReference type="NCBI Taxonomy" id="1122169"/>
    <lineage>
        <taxon>Bacteria</taxon>
        <taxon>Pseudomonadati</taxon>
        <taxon>Pseudomonadota</taxon>
        <taxon>Gammaproteobacteria</taxon>
        <taxon>Legionellales</taxon>
        <taxon>Legionellaceae</taxon>
        <taxon>Legionella</taxon>
    </lineage>
</organism>
<reference evidence="1 2" key="1">
    <citation type="submission" date="2015-11" db="EMBL/GenBank/DDBJ databases">
        <title>Genomic analysis of 38 Legionella species identifies large and diverse effector repertoires.</title>
        <authorList>
            <person name="Burstein D."/>
            <person name="Amaro F."/>
            <person name="Zusman T."/>
            <person name="Lifshitz Z."/>
            <person name="Cohen O."/>
            <person name="Gilbert J.A."/>
            <person name="Pupko T."/>
            <person name="Shuman H.A."/>
            <person name="Segal G."/>
        </authorList>
    </citation>
    <scope>NUCLEOTIDE SEQUENCE [LARGE SCALE GENOMIC DNA]</scope>
    <source>
        <strain evidence="1 2">ATCC 49655</strain>
    </source>
</reference>
<protein>
    <submittedName>
        <fullName evidence="1">Uncharacterized protein</fullName>
    </submittedName>
</protein>
<dbReference type="PATRIC" id="fig|1122169.6.peg.3353"/>
<dbReference type="AlphaFoldDB" id="A0A0W0YHA0"/>
<gene>
    <name evidence="1" type="ORF">Lsha_2914</name>
</gene>